<feature type="compositionally biased region" description="Basic residues" evidence="5">
    <location>
        <begin position="190"/>
        <end position="199"/>
    </location>
</feature>
<feature type="chain" id="PRO_5041645579" description="Reverse transcriptase domain-containing protein" evidence="6">
    <location>
        <begin position="24"/>
        <end position="1056"/>
    </location>
</feature>
<proteinExistence type="predicted"/>
<dbReference type="GO" id="GO:0008270">
    <property type="term" value="F:zinc ion binding"/>
    <property type="evidence" value="ECO:0007669"/>
    <property type="project" value="UniProtKB-KW"/>
</dbReference>
<keyword evidence="1" id="KW-0479">Metal-binding</keyword>
<dbReference type="EMBL" id="VSWD01000009">
    <property type="protein sequence ID" value="KAK3093796.1"/>
    <property type="molecule type" value="Genomic_DNA"/>
</dbReference>
<keyword evidence="2 4" id="KW-0863">Zinc-finger</keyword>
<dbReference type="InterPro" id="IPR019786">
    <property type="entry name" value="Zinc_finger_PHD-type_CS"/>
</dbReference>
<dbReference type="PANTHER" id="PTHR33395:SF22">
    <property type="entry name" value="REVERSE TRANSCRIPTASE DOMAIN-CONTAINING PROTEIN"/>
    <property type="match status" value="1"/>
</dbReference>
<organism evidence="9 10">
    <name type="scientific">Pinctada imbricata</name>
    <name type="common">Atlantic pearl-oyster</name>
    <name type="synonym">Pinctada martensii</name>
    <dbReference type="NCBI Taxonomy" id="66713"/>
    <lineage>
        <taxon>Eukaryota</taxon>
        <taxon>Metazoa</taxon>
        <taxon>Spiralia</taxon>
        <taxon>Lophotrochozoa</taxon>
        <taxon>Mollusca</taxon>
        <taxon>Bivalvia</taxon>
        <taxon>Autobranchia</taxon>
        <taxon>Pteriomorphia</taxon>
        <taxon>Pterioida</taxon>
        <taxon>Pterioidea</taxon>
        <taxon>Pteriidae</taxon>
        <taxon>Pinctada</taxon>
    </lineage>
</organism>
<gene>
    <name evidence="9" type="ORF">FSP39_020362</name>
</gene>
<sequence>MQLHYTILTLSIVLLLVNHLAEIQSNHKHHPDECNTLSNIHVKGLLSQQLKVNKCRPVSKYIFLLLLANAADTETNPGPRAPKWPCGTCHKAVTWKHKAVCCDSCETWFHIECQNINPNIHICLDASNVSWVCLQCGLPNFSTGIFGSTYNLDVTSNRYSTLSKSSILSSPGAPTAASSPKPPNTDKNQKHQHTTSTKTKRPIRILNINFQSIRNRKPDLLEIIQTTKPDIIMGTETWLNDTIPSSEFFPPDLFNVYRKDRKSNTDKSYGGVLLAISKEFVSSEIPELQTDCEVVWAEINIAGTKKITVGTYYRPPSDDGTSLEELSLCLNRISNTTSSNVWLGGDFNLGHIDWSAPCVDTGKPDPKLHQQLLDICNDNNLHQMTDKPTRNNRILDLFFTTNPTNMKITTLPPIGKADHDIVYIEIDIWLRRVRETPRKLYKYNQANWTNIKLDLETTYKTLMENHNKSVEELWNTFKVNLITSVENNVPHKMITYKHRLPWVTDKLRRLINKKNKAYRKRKENPNKFKDLKKTVQKELRNAYWNYIEKMICDLPLNDPDQFETSKAKPKNLYTYIKSRRTENTGISPLKNDGILVTDTTEKANILNHQFQSVFTHETDTDIPNKGTSPHPKMSQITINNSGILKLLANINPPKASGPDKINGRVLKELKEHVAPILTFIFTKSLNTGETPKDWKQANIAPAYKKGDKYKAINYRPISLTCICCKLMEHIITSNIMTHLEQHNILYNLQHGFRKSRSCETQLIDFIQELSTTNDKNIQTDLIIMDFAKAFDKVPHQRLLYKLDFYGIEQNTLNWIKSFLTDRTQTVVINGTQSISVPVTSGVPQGTVLGPILFLIYINDFPEYLTYSKLRLFPDDSIIYKDIHEQDDCDKLQHDLDAAAKWELDWLMAFHPDKCTKLTISHKKEKYTHHYILHNHILESVDHAKYLGITLQSDLKWNTHYDNIISNANKTLGFLKRNLQTSNTEIKSRAYQALIRPKLEYSCTVWDPHTSQYKQKIEMTQRRSARYVYNNYHNTSSVTNMINTLHWPTLAERRLKT</sequence>
<feature type="domain" description="Reverse transcriptase" evidence="8">
    <location>
        <begin position="683"/>
        <end position="950"/>
    </location>
</feature>
<dbReference type="GO" id="GO:0007508">
    <property type="term" value="P:larval heart development"/>
    <property type="evidence" value="ECO:0007669"/>
    <property type="project" value="TreeGrafter"/>
</dbReference>
<evidence type="ECO:0000259" key="7">
    <source>
        <dbReference type="PROSITE" id="PS50016"/>
    </source>
</evidence>
<dbReference type="AlphaFoldDB" id="A0AA88XWK8"/>
<evidence type="ECO:0000313" key="10">
    <source>
        <dbReference type="Proteomes" id="UP001186944"/>
    </source>
</evidence>
<dbReference type="SUPFAM" id="SSF56672">
    <property type="entry name" value="DNA/RNA polymerases"/>
    <property type="match status" value="1"/>
</dbReference>
<dbReference type="SUPFAM" id="SSF57903">
    <property type="entry name" value="FYVE/PHD zinc finger"/>
    <property type="match status" value="1"/>
</dbReference>
<dbReference type="Gene3D" id="3.60.10.10">
    <property type="entry name" value="Endonuclease/exonuclease/phosphatase"/>
    <property type="match status" value="1"/>
</dbReference>
<protein>
    <recommendedName>
        <fullName evidence="11">Reverse transcriptase domain-containing protein</fullName>
    </recommendedName>
</protein>
<dbReference type="PANTHER" id="PTHR33395">
    <property type="entry name" value="TRANSCRIPTASE, PUTATIVE-RELATED-RELATED"/>
    <property type="match status" value="1"/>
</dbReference>
<evidence type="ECO:0000256" key="6">
    <source>
        <dbReference type="SAM" id="SignalP"/>
    </source>
</evidence>
<accession>A0AA88XWK8</accession>
<dbReference type="PROSITE" id="PS01359">
    <property type="entry name" value="ZF_PHD_1"/>
    <property type="match status" value="1"/>
</dbReference>
<dbReference type="InterPro" id="IPR011011">
    <property type="entry name" value="Znf_FYVE_PHD"/>
</dbReference>
<evidence type="ECO:0000256" key="1">
    <source>
        <dbReference type="ARBA" id="ARBA00022723"/>
    </source>
</evidence>
<evidence type="ECO:0000313" key="9">
    <source>
        <dbReference type="EMBL" id="KAK3093796.1"/>
    </source>
</evidence>
<dbReference type="SUPFAM" id="SSF56219">
    <property type="entry name" value="DNase I-like"/>
    <property type="match status" value="1"/>
</dbReference>
<evidence type="ECO:0000256" key="5">
    <source>
        <dbReference type="SAM" id="MobiDB-lite"/>
    </source>
</evidence>
<dbReference type="GO" id="GO:0031012">
    <property type="term" value="C:extracellular matrix"/>
    <property type="evidence" value="ECO:0007669"/>
    <property type="project" value="TreeGrafter"/>
</dbReference>
<dbReference type="InterPro" id="IPR000477">
    <property type="entry name" value="RT_dom"/>
</dbReference>
<dbReference type="SMART" id="SM00249">
    <property type="entry name" value="PHD"/>
    <property type="match status" value="1"/>
</dbReference>
<dbReference type="InterPro" id="IPR005135">
    <property type="entry name" value="Endo/exonuclease/phosphatase"/>
</dbReference>
<evidence type="ECO:0000259" key="8">
    <source>
        <dbReference type="PROSITE" id="PS50878"/>
    </source>
</evidence>
<evidence type="ECO:0008006" key="11">
    <source>
        <dbReference type="Google" id="ProtNLM"/>
    </source>
</evidence>
<keyword evidence="10" id="KW-1185">Reference proteome</keyword>
<dbReference type="InterPro" id="IPR019787">
    <property type="entry name" value="Znf_PHD-finger"/>
</dbReference>
<feature type="signal peptide" evidence="6">
    <location>
        <begin position="1"/>
        <end position="23"/>
    </location>
</feature>
<dbReference type="PROSITE" id="PS50878">
    <property type="entry name" value="RT_POL"/>
    <property type="match status" value="1"/>
</dbReference>
<dbReference type="GO" id="GO:0003824">
    <property type="term" value="F:catalytic activity"/>
    <property type="evidence" value="ECO:0007669"/>
    <property type="project" value="InterPro"/>
</dbReference>
<evidence type="ECO:0000256" key="4">
    <source>
        <dbReference type="PROSITE-ProRule" id="PRU00146"/>
    </source>
</evidence>
<keyword evidence="6" id="KW-0732">Signal</keyword>
<keyword evidence="3" id="KW-0862">Zinc</keyword>
<comment type="caution">
    <text evidence="9">The sequence shown here is derived from an EMBL/GenBank/DDBJ whole genome shotgun (WGS) entry which is preliminary data.</text>
</comment>
<reference evidence="9" key="1">
    <citation type="submission" date="2019-08" db="EMBL/GenBank/DDBJ databases">
        <title>The improved chromosome-level genome for the pearl oyster Pinctada fucata martensii using PacBio sequencing and Hi-C.</title>
        <authorList>
            <person name="Zheng Z."/>
        </authorList>
    </citation>
    <scope>NUCLEOTIDE SEQUENCE</scope>
    <source>
        <strain evidence="9">ZZ-2019</strain>
        <tissue evidence="9">Adductor muscle</tissue>
    </source>
</reference>
<dbReference type="PROSITE" id="PS50016">
    <property type="entry name" value="ZF_PHD_2"/>
    <property type="match status" value="1"/>
</dbReference>
<dbReference type="InterPro" id="IPR036691">
    <property type="entry name" value="Endo/exonu/phosph_ase_sf"/>
</dbReference>
<feature type="compositionally biased region" description="Low complexity" evidence="5">
    <location>
        <begin position="165"/>
        <end position="179"/>
    </location>
</feature>
<dbReference type="CDD" id="cd01650">
    <property type="entry name" value="RT_nLTR_like"/>
    <property type="match status" value="1"/>
</dbReference>
<dbReference type="Proteomes" id="UP001186944">
    <property type="component" value="Unassembled WGS sequence"/>
</dbReference>
<evidence type="ECO:0000256" key="2">
    <source>
        <dbReference type="ARBA" id="ARBA00022771"/>
    </source>
</evidence>
<dbReference type="InterPro" id="IPR013083">
    <property type="entry name" value="Znf_RING/FYVE/PHD"/>
</dbReference>
<name>A0AA88XWK8_PINIB</name>
<dbReference type="Pfam" id="PF00078">
    <property type="entry name" value="RVT_1"/>
    <property type="match status" value="1"/>
</dbReference>
<dbReference type="InterPro" id="IPR001965">
    <property type="entry name" value="Znf_PHD"/>
</dbReference>
<feature type="domain" description="PHD-type" evidence="7">
    <location>
        <begin position="83"/>
        <end position="139"/>
    </location>
</feature>
<dbReference type="InterPro" id="IPR043502">
    <property type="entry name" value="DNA/RNA_pol_sf"/>
</dbReference>
<feature type="region of interest" description="Disordered" evidence="5">
    <location>
        <begin position="165"/>
        <end position="199"/>
    </location>
</feature>
<evidence type="ECO:0000256" key="3">
    <source>
        <dbReference type="ARBA" id="ARBA00022833"/>
    </source>
</evidence>
<dbReference type="GO" id="GO:0061343">
    <property type="term" value="P:cell adhesion involved in heart morphogenesis"/>
    <property type="evidence" value="ECO:0007669"/>
    <property type="project" value="TreeGrafter"/>
</dbReference>
<dbReference type="Gene3D" id="3.30.40.10">
    <property type="entry name" value="Zinc/RING finger domain, C3HC4 (zinc finger)"/>
    <property type="match status" value="1"/>
</dbReference>
<dbReference type="Pfam" id="PF14529">
    <property type="entry name" value="Exo_endo_phos_2"/>
    <property type="match status" value="1"/>
</dbReference>